<evidence type="ECO:0000313" key="2">
    <source>
        <dbReference type="EMBL" id="OXU23419.1"/>
    </source>
</evidence>
<evidence type="ECO:0000256" key="1">
    <source>
        <dbReference type="SAM" id="SignalP"/>
    </source>
</evidence>
<protein>
    <submittedName>
        <fullName evidence="2">Uncharacterized protein</fullName>
    </submittedName>
</protein>
<keyword evidence="3" id="KW-1185">Reference proteome</keyword>
<organism evidence="2 3">
    <name type="scientific">Trichomalopsis sarcophagae</name>
    <dbReference type="NCBI Taxonomy" id="543379"/>
    <lineage>
        <taxon>Eukaryota</taxon>
        <taxon>Metazoa</taxon>
        <taxon>Ecdysozoa</taxon>
        <taxon>Arthropoda</taxon>
        <taxon>Hexapoda</taxon>
        <taxon>Insecta</taxon>
        <taxon>Pterygota</taxon>
        <taxon>Neoptera</taxon>
        <taxon>Endopterygota</taxon>
        <taxon>Hymenoptera</taxon>
        <taxon>Apocrita</taxon>
        <taxon>Proctotrupomorpha</taxon>
        <taxon>Chalcidoidea</taxon>
        <taxon>Pteromalidae</taxon>
        <taxon>Pteromalinae</taxon>
        <taxon>Trichomalopsis</taxon>
    </lineage>
</organism>
<comment type="caution">
    <text evidence="2">The sequence shown here is derived from an EMBL/GenBank/DDBJ whole genome shotgun (WGS) entry which is preliminary data.</text>
</comment>
<feature type="chain" id="PRO_5012646954" evidence="1">
    <location>
        <begin position="24"/>
        <end position="96"/>
    </location>
</feature>
<accession>A0A232EYN2</accession>
<sequence length="96" mass="10153">MFFRYFLALCVVALFSVAIHASAEEEVVDSTQVEDRANPAVKVVAKIIGSLFTGAAASCLGEAASNCKSHWKNPGKAMSCAKNFLKANKGRCAVGK</sequence>
<evidence type="ECO:0000313" key="3">
    <source>
        <dbReference type="Proteomes" id="UP000215335"/>
    </source>
</evidence>
<keyword evidence="1" id="KW-0732">Signal</keyword>
<dbReference type="Proteomes" id="UP000215335">
    <property type="component" value="Unassembled WGS sequence"/>
</dbReference>
<dbReference type="AlphaFoldDB" id="A0A232EYN2"/>
<gene>
    <name evidence="2" type="ORF">TSAR_006102</name>
</gene>
<proteinExistence type="predicted"/>
<feature type="signal peptide" evidence="1">
    <location>
        <begin position="1"/>
        <end position="23"/>
    </location>
</feature>
<name>A0A232EYN2_9HYME</name>
<reference evidence="2 3" key="1">
    <citation type="journal article" date="2017" name="Curr. Biol.">
        <title>The Evolution of Venom by Co-option of Single-Copy Genes.</title>
        <authorList>
            <person name="Martinson E.O."/>
            <person name="Mrinalini"/>
            <person name="Kelkar Y.D."/>
            <person name="Chang C.H."/>
            <person name="Werren J.H."/>
        </authorList>
    </citation>
    <scope>NUCLEOTIDE SEQUENCE [LARGE SCALE GENOMIC DNA]</scope>
    <source>
        <strain evidence="2 3">Alberta</strain>
        <tissue evidence="2">Whole body</tissue>
    </source>
</reference>
<dbReference type="EMBL" id="NNAY01001613">
    <property type="protein sequence ID" value="OXU23419.1"/>
    <property type="molecule type" value="Genomic_DNA"/>
</dbReference>